<sequence length="240" mass="26891">MGLAGRRIEIKIFWLNQMSILQSRLKIIGALRHSWSRIPYKCIYVSLLVIYGSLLIIFLHLNHYNDATLFVSLFLVYLGWHLQCCSQHCFLQSLQLTLRGSRESCAKRTWETVKRTTRKGQSADGVAVIPVLQRTLHYECIVLVKQFRPPMGGYCLEFPAGLIDDNESPEAAALRELEEETGYKGDVAECSPAVCMDPGLTNCTTHIVTVTINGDDAENVRPKPKPGECAVAPWNVVLLG</sequence>
<dbReference type="InterPro" id="IPR015797">
    <property type="entry name" value="NUDIX_hydrolase-like_dom_sf"/>
</dbReference>
<evidence type="ECO:0000256" key="3">
    <source>
        <dbReference type="ARBA" id="ARBA00022801"/>
    </source>
</evidence>
<dbReference type="Proteomes" id="UP000694429">
    <property type="component" value="Chromosome 2"/>
</dbReference>
<accession>A0A8C0NKB2</accession>
<dbReference type="InterPro" id="IPR000086">
    <property type="entry name" value="NUDIX_hydrolase_dom"/>
</dbReference>
<feature type="transmembrane region" description="Helical" evidence="15">
    <location>
        <begin position="42"/>
        <end position="61"/>
    </location>
</feature>
<keyword evidence="15" id="KW-0472">Membrane</keyword>
<dbReference type="GO" id="GO:0047631">
    <property type="term" value="F:ADP-ribose diphosphatase activity"/>
    <property type="evidence" value="ECO:0007669"/>
    <property type="project" value="UniProtKB-EC"/>
</dbReference>
<dbReference type="InterPro" id="IPR020476">
    <property type="entry name" value="Nudix_hydrolase"/>
</dbReference>
<dbReference type="OrthoDB" id="10249920at2759"/>
<evidence type="ECO:0000256" key="10">
    <source>
        <dbReference type="ARBA" id="ARBA00071227"/>
    </source>
</evidence>
<gene>
    <name evidence="17" type="primary">NUDT5</name>
</gene>
<dbReference type="PANTHER" id="PTHR11839:SF1">
    <property type="entry name" value="ADP-SUGAR PYROPHOSPHATASE"/>
    <property type="match status" value="1"/>
</dbReference>
<evidence type="ECO:0000256" key="11">
    <source>
        <dbReference type="ARBA" id="ARBA00077853"/>
    </source>
</evidence>
<dbReference type="InterPro" id="IPR020084">
    <property type="entry name" value="NUDIX_hydrolase_CS"/>
</dbReference>
<comment type="subunit">
    <text evidence="7">Homodimer. Interacts with PARG.</text>
</comment>
<evidence type="ECO:0000256" key="2">
    <source>
        <dbReference type="ARBA" id="ARBA00012453"/>
    </source>
</evidence>
<evidence type="ECO:0000259" key="16">
    <source>
        <dbReference type="PROSITE" id="PS51462"/>
    </source>
</evidence>
<evidence type="ECO:0000256" key="6">
    <source>
        <dbReference type="ARBA" id="ARBA00051819"/>
    </source>
</evidence>
<dbReference type="EC" id="3.6.1.58" evidence="8"/>
<name>A0A8C0NKB2_CANLF</name>
<evidence type="ECO:0000313" key="18">
    <source>
        <dbReference type="Proteomes" id="UP000694429"/>
    </source>
</evidence>
<dbReference type="AlphaFoldDB" id="A0A8C0NKB2"/>
<organism evidence="17 18">
    <name type="scientific">Canis lupus familiaris</name>
    <name type="common">Dog</name>
    <name type="synonym">Canis familiaris</name>
    <dbReference type="NCBI Taxonomy" id="9615"/>
    <lineage>
        <taxon>Eukaryota</taxon>
        <taxon>Metazoa</taxon>
        <taxon>Chordata</taxon>
        <taxon>Craniata</taxon>
        <taxon>Vertebrata</taxon>
        <taxon>Euteleostomi</taxon>
        <taxon>Mammalia</taxon>
        <taxon>Eutheria</taxon>
        <taxon>Laurasiatheria</taxon>
        <taxon>Carnivora</taxon>
        <taxon>Caniformia</taxon>
        <taxon>Canidae</taxon>
        <taxon>Canis</taxon>
    </lineage>
</organism>
<dbReference type="PROSITE" id="PS00893">
    <property type="entry name" value="NUDIX_BOX"/>
    <property type="match status" value="1"/>
</dbReference>
<dbReference type="Ensembl" id="ENSCAFT00030032212.1">
    <property type="protein sequence ID" value="ENSCAFP00030028089.1"/>
    <property type="gene ID" value="ENSCAFG00030017254.1"/>
</dbReference>
<keyword evidence="15" id="KW-1133">Transmembrane helix</keyword>
<evidence type="ECO:0000256" key="15">
    <source>
        <dbReference type="SAM" id="Phobius"/>
    </source>
</evidence>
<dbReference type="PANTHER" id="PTHR11839">
    <property type="entry name" value="UDP/ADP-SUGAR PYROPHOSPHATASE"/>
    <property type="match status" value="1"/>
</dbReference>
<dbReference type="EC" id="3.6.1.13" evidence="2"/>
<evidence type="ECO:0000256" key="5">
    <source>
        <dbReference type="ARBA" id="ARBA00051147"/>
    </source>
</evidence>
<comment type="catalytic activity">
    <reaction evidence="5">
        <text>D-ribose 5-phosphate + ATP + H(+) = ADP-D-ribose + diphosphate</text>
        <dbReference type="Rhea" id="RHEA:50248"/>
        <dbReference type="ChEBI" id="CHEBI:15378"/>
        <dbReference type="ChEBI" id="CHEBI:30616"/>
        <dbReference type="ChEBI" id="CHEBI:33019"/>
        <dbReference type="ChEBI" id="CHEBI:57967"/>
        <dbReference type="ChEBI" id="CHEBI:78346"/>
        <dbReference type="EC" id="2.7.7.96"/>
    </reaction>
</comment>
<dbReference type="Pfam" id="PF00293">
    <property type="entry name" value="NUDIX"/>
    <property type="match status" value="1"/>
</dbReference>
<evidence type="ECO:0000256" key="8">
    <source>
        <dbReference type="ARBA" id="ARBA00066482"/>
    </source>
</evidence>
<dbReference type="PRINTS" id="PR00502">
    <property type="entry name" value="NUDIXFAMILY"/>
</dbReference>
<protein>
    <recommendedName>
        <fullName evidence="10">ADP-sugar pyrophosphatase</fullName>
        <ecNumber evidence="9">2.7.7.96</ecNumber>
        <ecNumber evidence="2">3.6.1.13</ecNumber>
        <ecNumber evidence="8">3.6.1.58</ecNumber>
    </recommendedName>
    <alternativeName>
        <fullName evidence="13">8-oxo-dGDP phosphatase</fullName>
    </alternativeName>
    <alternativeName>
        <fullName evidence="11">Nuclear ATP-synthesis protein NUDIX5</fullName>
    </alternativeName>
    <alternativeName>
        <fullName evidence="12">Nucleoside diphosphate-linked moiety X motif 5</fullName>
    </alternativeName>
</protein>
<dbReference type="FunFam" id="3.90.79.10:FF:000016">
    <property type="entry name" value="ADP-sugar pyrophosphatase isoform X1"/>
    <property type="match status" value="1"/>
</dbReference>
<feature type="domain" description="Nudix hydrolase" evidence="16">
    <location>
        <begin position="121"/>
        <end position="240"/>
    </location>
</feature>
<evidence type="ECO:0000256" key="13">
    <source>
        <dbReference type="ARBA" id="ARBA00084011"/>
    </source>
</evidence>
<comment type="catalytic activity">
    <reaction evidence="4">
        <text>ADP-D-ribose + H2O = D-ribose 5-phosphate + AMP + 2 H(+)</text>
        <dbReference type="Rhea" id="RHEA:10412"/>
        <dbReference type="ChEBI" id="CHEBI:15377"/>
        <dbReference type="ChEBI" id="CHEBI:15378"/>
        <dbReference type="ChEBI" id="CHEBI:57967"/>
        <dbReference type="ChEBI" id="CHEBI:78346"/>
        <dbReference type="ChEBI" id="CHEBI:456215"/>
        <dbReference type="EC" id="3.6.1.13"/>
    </reaction>
</comment>
<dbReference type="SUPFAM" id="SSF55811">
    <property type="entry name" value="Nudix"/>
    <property type="match status" value="1"/>
</dbReference>
<reference evidence="17" key="2">
    <citation type="submission" date="2025-08" db="UniProtKB">
        <authorList>
            <consortium name="Ensembl"/>
        </authorList>
    </citation>
    <scope>IDENTIFICATION</scope>
</reference>
<reference evidence="17" key="1">
    <citation type="submission" date="2019-03" db="EMBL/GenBank/DDBJ databases">
        <authorList>
            <person name="Warren W.C."/>
            <person name="Johnson G.S."/>
        </authorList>
    </citation>
    <scope>NUCLEOTIDE SEQUENCE [LARGE SCALE GENOMIC DNA]</scope>
    <source>
        <strain evidence="17">Basenji</strain>
    </source>
</reference>
<evidence type="ECO:0000256" key="12">
    <source>
        <dbReference type="ARBA" id="ARBA00079597"/>
    </source>
</evidence>
<evidence type="ECO:0000256" key="14">
    <source>
        <dbReference type="RuleBase" id="RU003476"/>
    </source>
</evidence>
<evidence type="ECO:0000313" key="17">
    <source>
        <dbReference type="Ensembl" id="ENSCAFP00030028089.1"/>
    </source>
</evidence>
<evidence type="ECO:0000256" key="1">
    <source>
        <dbReference type="ARBA" id="ARBA00005582"/>
    </source>
</evidence>
<dbReference type="PROSITE" id="PS51462">
    <property type="entry name" value="NUDIX"/>
    <property type="match status" value="1"/>
</dbReference>
<evidence type="ECO:0000256" key="9">
    <source>
        <dbReference type="ARBA" id="ARBA00066488"/>
    </source>
</evidence>
<proteinExistence type="inferred from homology"/>
<comment type="catalytic activity">
    <reaction evidence="6">
        <text>8-oxo-dGDP + H2O = 8-oxo-dGMP + phosphate + H(+)</text>
        <dbReference type="Rhea" id="RHEA:32063"/>
        <dbReference type="ChEBI" id="CHEBI:15377"/>
        <dbReference type="ChEBI" id="CHEBI:15378"/>
        <dbReference type="ChEBI" id="CHEBI:43474"/>
        <dbReference type="ChEBI" id="CHEBI:63224"/>
        <dbReference type="ChEBI" id="CHEBI:63715"/>
        <dbReference type="EC" id="3.6.1.58"/>
    </reaction>
</comment>
<comment type="similarity">
    <text evidence="1 14">Belongs to the Nudix hydrolase family.</text>
</comment>
<keyword evidence="3 14" id="KW-0378">Hydrolase</keyword>
<dbReference type="CDD" id="cd18888">
    <property type="entry name" value="NUDIX_ADPRase_Nudt5"/>
    <property type="match status" value="1"/>
</dbReference>
<dbReference type="Gene3D" id="3.90.79.10">
    <property type="entry name" value="Nucleoside Triphosphate Pyrophosphohydrolase"/>
    <property type="match status" value="1"/>
</dbReference>
<dbReference type="EC" id="2.7.7.96" evidence="9"/>
<evidence type="ECO:0000256" key="7">
    <source>
        <dbReference type="ARBA" id="ARBA00065630"/>
    </source>
</evidence>
<dbReference type="GO" id="GO:0017110">
    <property type="term" value="F:nucleoside diphosphate phosphatase activity"/>
    <property type="evidence" value="ECO:0007669"/>
    <property type="project" value="UniProtKB-ARBA"/>
</dbReference>
<keyword evidence="15" id="KW-0812">Transmembrane</keyword>
<evidence type="ECO:0000256" key="4">
    <source>
        <dbReference type="ARBA" id="ARBA00049546"/>
    </source>
</evidence>